<dbReference type="GO" id="GO:0005053">
    <property type="term" value="F:peroxisome matrix targeting signal-2 binding"/>
    <property type="evidence" value="ECO:0007669"/>
    <property type="project" value="InterPro"/>
</dbReference>
<dbReference type="Pfam" id="PF00400">
    <property type="entry name" value="WD40"/>
    <property type="match status" value="4"/>
</dbReference>
<evidence type="ECO:0000256" key="7">
    <source>
        <dbReference type="ARBA" id="ARBA00022927"/>
    </source>
</evidence>
<dbReference type="InParanoid" id="I7M6F2"/>
<dbReference type="AlphaFoldDB" id="I7M6F2"/>
<evidence type="ECO:0000256" key="8">
    <source>
        <dbReference type="ARBA" id="ARBA00023140"/>
    </source>
</evidence>
<dbReference type="InterPro" id="IPR015943">
    <property type="entry name" value="WD40/YVTN_repeat-like_dom_sf"/>
</dbReference>
<keyword evidence="3" id="KW-0813">Transport</keyword>
<evidence type="ECO:0000256" key="2">
    <source>
        <dbReference type="ARBA" id="ARBA00004514"/>
    </source>
</evidence>
<dbReference type="OrthoDB" id="273771at2759"/>
<keyword evidence="4" id="KW-0963">Cytoplasm</keyword>
<feature type="repeat" description="WD" evidence="11">
    <location>
        <begin position="236"/>
        <end position="269"/>
    </location>
</feature>
<dbReference type="HOGENOM" id="CLU_046581_0_0_1"/>
<keyword evidence="6" id="KW-0677">Repeat</keyword>
<dbReference type="PROSITE" id="PS50294">
    <property type="entry name" value="WD_REPEATS_REGION"/>
    <property type="match status" value="3"/>
</dbReference>
<protein>
    <recommendedName>
        <fullName evidence="10">Peroxin-7</fullName>
    </recommendedName>
</protein>
<dbReference type="eggNOG" id="KOG0277">
    <property type="taxonomic scope" value="Eukaryota"/>
</dbReference>
<dbReference type="KEGG" id="tet:TTHERM_00530540"/>
<dbReference type="SUPFAM" id="SSF50978">
    <property type="entry name" value="WD40 repeat-like"/>
    <property type="match status" value="1"/>
</dbReference>
<evidence type="ECO:0000256" key="9">
    <source>
        <dbReference type="ARBA" id="ARBA00024017"/>
    </source>
</evidence>
<dbReference type="InterPro" id="IPR001680">
    <property type="entry name" value="WD40_rpt"/>
</dbReference>
<dbReference type="PROSITE" id="PS50082">
    <property type="entry name" value="WD_REPEATS_2"/>
    <property type="match status" value="4"/>
</dbReference>
<dbReference type="GO" id="GO:0005829">
    <property type="term" value="C:cytosol"/>
    <property type="evidence" value="ECO:0007669"/>
    <property type="project" value="UniProtKB-SubCell"/>
</dbReference>
<evidence type="ECO:0000256" key="11">
    <source>
        <dbReference type="PROSITE-ProRule" id="PRU00221"/>
    </source>
</evidence>
<dbReference type="EMBL" id="GG662522">
    <property type="protein sequence ID" value="EAR85096.1"/>
    <property type="molecule type" value="Genomic_DNA"/>
</dbReference>
<dbReference type="PRINTS" id="PR00320">
    <property type="entry name" value="GPROTEINBRPT"/>
</dbReference>
<dbReference type="OMA" id="FAVHWNL"/>
<evidence type="ECO:0000256" key="10">
    <source>
        <dbReference type="ARBA" id="ARBA00032565"/>
    </source>
</evidence>
<dbReference type="InterPro" id="IPR044536">
    <property type="entry name" value="PEX7"/>
</dbReference>
<dbReference type="PROSITE" id="PS00678">
    <property type="entry name" value="WD_REPEATS_1"/>
    <property type="match status" value="2"/>
</dbReference>
<evidence type="ECO:0000256" key="4">
    <source>
        <dbReference type="ARBA" id="ARBA00022490"/>
    </source>
</evidence>
<reference evidence="13" key="1">
    <citation type="journal article" date="2006" name="PLoS Biol.">
        <title>Macronuclear genome sequence of the ciliate Tetrahymena thermophila, a model eukaryote.</title>
        <authorList>
            <person name="Eisen J.A."/>
            <person name="Coyne R.S."/>
            <person name="Wu M."/>
            <person name="Wu D."/>
            <person name="Thiagarajan M."/>
            <person name="Wortman J.R."/>
            <person name="Badger J.H."/>
            <person name="Ren Q."/>
            <person name="Amedeo P."/>
            <person name="Jones K.M."/>
            <person name="Tallon L.J."/>
            <person name="Delcher A.L."/>
            <person name="Salzberg S.L."/>
            <person name="Silva J.C."/>
            <person name="Haas B.J."/>
            <person name="Majoros W.H."/>
            <person name="Farzad M."/>
            <person name="Carlton J.M."/>
            <person name="Smith R.K. Jr."/>
            <person name="Garg J."/>
            <person name="Pearlman R.E."/>
            <person name="Karrer K.M."/>
            <person name="Sun L."/>
            <person name="Manning G."/>
            <person name="Elde N.C."/>
            <person name="Turkewitz A.P."/>
            <person name="Asai D.J."/>
            <person name="Wilkes D.E."/>
            <person name="Wang Y."/>
            <person name="Cai H."/>
            <person name="Collins K."/>
            <person name="Stewart B.A."/>
            <person name="Lee S.R."/>
            <person name="Wilamowska K."/>
            <person name="Weinberg Z."/>
            <person name="Ruzzo W.L."/>
            <person name="Wloga D."/>
            <person name="Gaertig J."/>
            <person name="Frankel J."/>
            <person name="Tsao C.-C."/>
            <person name="Gorovsky M.A."/>
            <person name="Keeling P.J."/>
            <person name="Waller R.F."/>
            <person name="Patron N.J."/>
            <person name="Cherry J.M."/>
            <person name="Stover N.A."/>
            <person name="Krieger C.J."/>
            <person name="del Toro C."/>
            <person name="Ryder H.F."/>
            <person name="Williamson S.C."/>
            <person name="Barbeau R.A."/>
            <person name="Hamilton E.P."/>
            <person name="Orias E."/>
        </authorList>
    </citation>
    <scope>NUCLEOTIDE SEQUENCE [LARGE SCALE GENOMIC DNA]</scope>
    <source>
        <strain evidence="13">SB210</strain>
    </source>
</reference>
<feature type="repeat" description="WD" evidence="11">
    <location>
        <begin position="281"/>
        <end position="323"/>
    </location>
</feature>
<evidence type="ECO:0000256" key="1">
    <source>
        <dbReference type="ARBA" id="ARBA00004253"/>
    </source>
</evidence>
<dbReference type="STRING" id="312017.I7M6F2"/>
<evidence type="ECO:0000256" key="3">
    <source>
        <dbReference type="ARBA" id="ARBA00022448"/>
    </source>
</evidence>
<keyword evidence="7" id="KW-0653">Protein transport</keyword>
<name>I7M6F2_TETTS</name>
<evidence type="ECO:0000256" key="5">
    <source>
        <dbReference type="ARBA" id="ARBA00022574"/>
    </source>
</evidence>
<proteinExistence type="inferred from homology"/>
<organism evidence="12 13">
    <name type="scientific">Tetrahymena thermophila (strain SB210)</name>
    <dbReference type="NCBI Taxonomy" id="312017"/>
    <lineage>
        <taxon>Eukaryota</taxon>
        <taxon>Sar</taxon>
        <taxon>Alveolata</taxon>
        <taxon>Ciliophora</taxon>
        <taxon>Intramacronucleata</taxon>
        <taxon>Oligohymenophorea</taxon>
        <taxon>Hymenostomatida</taxon>
        <taxon>Tetrahymenina</taxon>
        <taxon>Tetrahymenidae</taxon>
        <taxon>Tetrahymena</taxon>
    </lineage>
</organism>
<dbReference type="SMART" id="SM00320">
    <property type="entry name" value="WD40"/>
    <property type="match status" value="6"/>
</dbReference>
<dbReference type="GeneID" id="7827376"/>
<dbReference type="InterPro" id="IPR020472">
    <property type="entry name" value="WD40_PAC1"/>
</dbReference>
<dbReference type="InterPro" id="IPR036322">
    <property type="entry name" value="WD40_repeat_dom_sf"/>
</dbReference>
<evidence type="ECO:0000313" key="12">
    <source>
        <dbReference type="EMBL" id="EAR85096.1"/>
    </source>
</evidence>
<evidence type="ECO:0000256" key="6">
    <source>
        <dbReference type="ARBA" id="ARBA00022737"/>
    </source>
</evidence>
<dbReference type="PANTHER" id="PTHR46027">
    <property type="entry name" value="PEROXISOMAL TARGETING SIGNAL 2 RECEPTOR"/>
    <property type="match status" value="1"/>
</dbReference>
<dbReference type="Gene3D" id="2.130.10.10">
    <property type="entry name" value="YVTN repeat-like/Quinoprotein amine dehydrogenase"/>
    <property type="match status" value="1"/>
</dbReference>
<feature type="repeat" description="WD" evidence="11">
    <location>
        <begin position="193"/>
        <end position="228"/>
    </location>
</feature>
<feature type="repeat" description="WD" evidence="11">
    <location>
        <begin position="149"/>
        <end position="191"/>
    </location>
</feature>
<comment type="subcellular location">
    <subcellularLocation>
        <location evidence="2">Cytoplasm</location>
        <location evidence="2">Cytosol</location>
    </subcellularLocation>
    <subcellularLocation>
        <location evidence="1">Peroxisome matrix</location>
    </subcellularLocation>
</comment>
<dbReference type="GO" id="GO:0005782">
    <property type="term" value="C:peroxisomal matrix"/>
    <property type="evidence" value="ECO:0007669"/>
    <property type="project" value="UniProtKB-SubCell"/>
</dbReference>
<dbReference type="CDD" id="cd00200">
    <property type="entry name" value="WD40"/>
    <property type="match status" value="1"/>
</dbReference>
<evidence type="ECO:0000313" key="13">
    <source>
        <dbReference type="Proteomes" id="UP000009168"/>
    </source>
</evidence>
<dbReference type="GO" id="GO:0016558">
    <property type="term" value="P:protein import into peroxisome matrix"/>
    <property type="evidence" value="ECO:0007669"/>
    <property type="project" value="InterPro"/>
</dbReference>
<dbReference type="InterPro" id="IPR019775">
    <property type="entry name" value="WD40_repeat_CS"/>
</dbReference>
<keyword evidence="12" id="KW-0675">Receptor</keyword>
<keyword evidence="5 11" id="KW-0853">WD repeat</keyword>
<comment type="similarity">
    <text evidence="9">Belongs to the WD repeat peroxin-7 family.</text>
</comment>
<dbReference type="RefSeq" id="XP_001032759.1">
    <property type="nucleotide sequence ID" value="XM_001032759.3"/>
</dbReference>
<sequence>MNPNPVSYQAAFKTDLCGMSVKFSLFDPTRIAVSSSANFGIVGKGKQLVLSMLPNGQMNVLNSFELPDSVIDCCWTELNENLLITCCGNGMITLWDLQKNAIVKEVKGHIKEINSGECSYKQPHIFLSSGKEGRVKVWDLNVMKCLFELPAHIGQCYQATWHPVNDGIFATVGSDSTLKLWDLNTPNKSIAGLRAHDGEILSCDFNKYQDILATCSTDLSIRIWDLKNLKFPLNILGGHRYPVKRVKYSPFHQSILASSSYDMNVCVWDTSDPVQPLKFTHNKHTEFVMGLDFSIHNDRQIASTSWDGRVLVWDFDKPQPQIQ</sequence>
<keyword evidence="13" id="KW-1185">Reference proteome</keyword>
<gene>
    <name evidence="12" type="ORF">TTHERM_00530540</name>
</gene>
<dbReference type="PANTHER" id="PTHR46027:SF1">
    <property type="entry name" value="PEROXISOMAL TARGETING SIGNAL 2 RECEPTOR"/>
    <property type="match status" value="1"/>
</dbReference>
<accession>I7M6F2</accession>
<dbReference type="Proteomes" id="UP000009168">
    <property type="component" value="Unassembled WGS sequence"/>
</dbReference>
<keyword evidence="8" id="KW-0576">Peroxisome</keyword>